<organism evidence="1 2">
    <name type="scientific">Candidatus Falkowbacteria bacterium CG02_land_8_20_14_3_00_36_14</name>
    <dbReference type="NCBI Taxonomy" id="1974560"/>
    <lineage>
        <taxon>Bacteria</taxon>
        <taxon>Candidatus Falkowiibacteriota</taxon>
    </lineage>
</organism>
<proteinExistence type="predicted"/>
<name>A0A2M7DQ61_9BACT</name>
<dbReference type="AlphaFoldDB" id="A0A2M7DQ61"/>
<evidence type="ECO:0000313" key="1">
    <source>
        <dbReference type="EMBL" id="PIV51902.1"/>
    </source>
</evidence>
<accession>A0A2M7DQ61</accession>
<comment type="caution">
    <text evidence="1">The sequence shown here is derived from an EMBL/GenBank/DDBJ whole genome shotgun (WGS) entry which is preliminary data.</text>
</comment>
<sequence length="104" mass="11739">MKKGEDMLPNNISKELFGSTLERIKATNNIANKDDLRLPFQNRETVIFIFCKGCGMIYEANEEAANKFLEKGEIISSSFVNKYIKISGCIGCDNNIDEIKLINI</sequence>
<gene>
    <name evidence="1" type="ORF">COS18_01530</name>
</gene>
<dbReference type="EMBL" id="PETS01000033">
    <property type="protein sequence ID" value="PIV51902.1"/>
    <property type="molecule type" value="Genomic_DNA"/>
</dbReference>
<reference evidence="2" key="1">
    <citation type="submission" date="2017-09" db="EMBL/GenBank/DDBJ databases">
        <title>Depth-based differentiation of microbial function through sediment-hosted aquifers and enrichment of novel symbionts in the deep terrestrial subsurface.</title>
        <authorList>
            <person name="Probst A.J."/>
            <person name="Ladd B."/>
            <person name="Jarett J.K."/>
            <person name="Geller-Mcgrath D.E."/>
            <person name="Sieber C.M.K."/>
            <person name="Emerson J.B."/>
            <person name="Anantharaman K."/>
            <person name="Thomas B.C."/>
            <person name="Malmstrom R."/>
            <person name="Stieglmeier M."/>
            <person name="Klingl A."/>
            <person name="Woyke T."/>
            <person name="Ryan C.M."/>
            <person name="Banfield J.F."/>
        </authorList>
    </citation>
    <scope>NUCLEOTIDE SEQUENCE [LARGE SCALE GENOMIC DNA]</scope>
</reference>
<dbReference type="Proteomes" id="UP000228896">
    <property type="component" value="Unassembled WGS sequence"/>
</dbReference>
<protein>
    <submittedName>
        <fullName evidence="1">Uncharacterized protein</fullName>
    </submittedName>
</protein>
<evidence type="ECO:0000313" key="2">
    <source>
        <dbReference type="Proteomes" id="UP000228896"/>
    </source>
</evidence>